<feature type="domain" description="CoA carboxyltransferase N-terminal" evidence="2">
    <location>
        <begin position="1"/>
        <end position="257"/>
    </location>
</feature>
<organism evidence="4 5">
    <name type="scientific">Tectimicrobiota bacterium</name>
    <dbReference type="NCBI Taxonomy" id="2528274"/>
    <lineage>
        <taxon>Bacteria</taxon>
        <taxon>Pseudomonadati</taxon>
        <taxon>Nitrospinota/Tectimicrobiota group</taxon>
        <taxon>Candidatus Tectimicrobiota</taxon>
    </lineage>
</organism>
<dbReference type="SUPFAM" id="SSF52096">
    <property type="entry name" value="ClpP/crotonase"/>
    <property type="match status" value="2"/>
</dbReference>
<reference evidence="4" key="1">
    <citation type="submission" date="2020-07" db="EMBL/GenBank/DDBJ databases">
        <title>Huge and variable diversity of episymbiotic CPR bacteria and DPANN archaea in groundwater ecosystems.</title>
        <authorList>
            <person name="He C.Y."/>
            <person name="Keren R."/>
            <person name="Whittaker M."/>
            <person name="Farag I.F."/>
            <person name="Doudna J."/>
            <person name="Cate J.H.D."/>
            <person name="Banfield J.F."/>
        </authorList>
    </citation>
    <scope>NUCLEOTIDE SEQUENCE</scope>
    <source>
        <strain evidence="4">NC_groundwater_763_Ag_S-0.2um_68_21</strain>
    </source>
</reference>
<gene>
    <name evidence="4" type="ORF">HYZ11_06580</name>
</gene>
<accession>A0A932HXU3</accession>
<comment type="caution">
    <text evidence="4">The sequence shown here is derived from an EMBL/GenBank/DDBJ whole genome shotgun (WGS) entry which is preliminary data.</text>
</comment>
<dbReference type="PROSITE" id="PS50980">
    <property type="entry name" value="COA_CT_NTER"/>
    <property type="match status" value="1"/>
</dbReference>
<dbReference type="PANTHER" id="PTHR43842:SF2">
    <property type="entry name" value="PROPIONYL-COA CARBOXYLASE BETA CHAIN, MITOCHONDRIAL"/>
    <property type="match status" value="1"/>
</dbReference>
<dbReference type="GO" id="GO:0004658">
    <property type="term" value="F:propionyl-CoA carboxylase activity"/>
    <property type="evidence" value="ECO:0007669"/>
    <property type="project" value="TreeGrafter"/>
</dbReference>
<dbReference type="PROSITE" id="PS50989">
    <property type="entry name" value="COA_CT_CTER"/>
    <property type="match status" value="1"/>
</dbReference>
<dbReference type="Gene3D" id="3.90.226.10">
    <property type="entry name" value="2-enoyl-CoA Hydratase, Chain A, domain 1"/>
    <property type="match status" value="2"/>
</dbReference>
<protein>
    <submittedName>
        <fullName evidence="4">Acyl-CoA carboxylase subunit beta</fullName>
    </submittedName>
</protein>
<feature type="compositionally biased region" description="Basic and acidic residues" evidence="1">
    <location>
        <begin position="22"/>
        <end position="31"/>
    </location>
</feature>
<dbReference type="InterPro" id="IPR011762">
    <property type="entry name" value="COA_CT_N"/>
</dbReference>
<dbReference type="Pfam" id="PF01039">
    <property type="entry name" value="Carboxyl_trans"/>
    <property type="match status" value="1"/>
</dbReference>
<evidence type="ECO:0000259" key="3">
    <source>
        <dbReference type="PROSITE" id="PS50989"/>
    </source>
</evidence>
<dbReference type="GO" id="GO:0009317">
    <property type="term" value="C:acetyl-CoA carboxylase complex"/>
    <property type="evidence" value="ECO:0007669"/>
    <property type="project" value="TreeGrafter"/>
</dbReference>
<evidence type="ECO:0000259" key="2">
    <source>
        <dbReference type="PROSITE" id="PS50980"/>
    </source>
</evidence>
<dbReference type="PANTHER" id="PTHR43842">
    <property type="entry name" value="PROPIONYL-COA CARBOXYLASE BETA CHAIN"/>
    <property type="match status" value="1"/>
</dbReference>
<dbReference type="EMBL" id="JACPUR010000017">
    <property type="protein sequence ID" value="MBI3127252.1"/>
    <property type="molecule type" value="Genomic_DNA"/>
</dbReference>
<dbReference type="InterPro" id="IPR051047">
    <property type="entry name" value="AccD/PCCB"/>
</dbReference>
<dbReference type="InterPro" id="IPR029045">
    <property type="entry name" value="ClpP/crotonase-like_dom_sf"/>
</dbReference>
<dbReference type="AlphaFoldDB" id="A0A932HXU3"/>
<evidence type="ECO:0000256" key="1">
    <source>
        <dbReference type="SAM" id="MobiDB-lite"/>
    </source>
</evidence>
<dbReference type="InterPro" id="IPR011763">
    <property type="entry name" value="COA_CT_C"/>
</dbReference>
<proteinExistence type="predicted"/>
<feature type="domain" description="CoA carboxyltransferase C-terminal" evidence="3">
    <location>
        <begin position="268"/>
        <end position="496"/>
    </location>
</feature>
<evidence type="ECO:0000313" key="5">
    <source>
        <dbReference type="Proteomes" id="UP000782312"/>
    </source>
</evidence>
<dbReference type="InterPro" id="IPR034733">
    <property type="entry name" value="AcCoA_carboxyl_beta"/>
</dbReference>
<feature type="compositionally biased region" description="Basic and acidic residues" evidence="1">
    <location>
        <begin position="1"/>
        <end position="13"/>
    </location>
</feature>
<dbReference type="Proteomes" id="UP000782312">
    <property type="component" value="Unassembled WGS sequence"/>
</dbReference>
<evidence type="ECO:0000313" key="4">
    <source>
        <dbReference type="EMBL" id="MBI3127252.1"/>
    </source>
</evidence>
<feature type="region of interest" description="Disordered" evidence="1">
    <location>
        <begin position="1"/>
        <end position="31"/>
    </location>
</feature>
<name>A0A932HXU3_UNCTE</name>
<sequence>MPDPIEELRRLTAEAETLGGKASEERQRKQGKLTARERLNVLLDPGSFAEIHLFAQSRSADFGMSQRRSPGDGVVTGSGRIGGQLVFVSSQDFGTLGGSLGETHAQKIVHVIDLAMKAGCPFIQILDSGGARIQEGVRALDGYARIFERNTQASGVIPQISVILGPCAGGAVYSPAITDFVFMVEGLSKMFITGPDVIKAVTGEEVTFEDLGGAHVHSAVSGNAHFVARDERECFEMIRKLVSFLPANNLDDPPVAPLTDWPPDDNPELEKTVPAEEKRAYDVRDVIRNVFDAGDFMEVQERYARNIVVGFARLEGRPAGIVGNQPSHLAGVLDIDSSDKLARFVRFCDAFNLPIFNFVDVPGYLPGTHQEHGGVIRHGAKVLFAYSEATVPKIAVILRKSYGGAYIAMSGFGLGYDRVIAYPSAEIAVMGPDGAANIIFRREISEAPDPEAMRKQKIEEYRQLFAKPYTAAGQGLVDTIIEPRFTRRELLRALEMTSRKRQQRPDKKHGNIPL</sequence>
<dbReference type="FunFam" id="3.90.226.10:FF:000016">
    <property type="entry name" value="Propionyl-CoA carboxylase, beta subunit"/>
    <property type="match status" value="1"/>
</dbReference>